<dbReference type="InterPro" id="IPR039859">
    <property type="entry name" value="PFA4/ZDH16/20/ERF2-like"/>
</dbReference>
<keyword evidence="4 10" id="KW-1133">Transmembrane helix</keyword>
<accession>A0A9P8UCS8</accession>
<dbReference type="GO" id="GO:0005783">
    <property type="term" value="C:endoplasmic reticulum"/>
    <property type="evidence" value="ECO:0007669"/>
    <property type="project" value="TreeGrafter"/>
</dbReference>
<dbReference type="GeneID" id="70132606"/>
<dbReference type="PROSITE" id="PS50216">
    <property type="entry name" value="DHHC"/>
    <property type="match status" value="1"/>
</dbReference>
<dbReference type="EC" id="2.3.1.225" evidence="10"/>
<evidence type="ECO:0000256" key="2">
    <source>
        <dbReference type="ARBA" id="ARBA00022679"/>
    </source>
</evidence>
<keyword evidence="13" id="KW-1185">Reference proteome</keyword>
<evidence type="ECO:0000256" key="10">
    <source>
        <dbReference type="RuleBase" id="RU079119"/>
    </source>
</evidence>
<evidence type="ECO:0000256" key="7">
    <source>
        <dbReference type="ARBA" id="ARBA00023288"/>
    </source>
</evidence>
<feature type="domain" description="Palmitoyltransferase DHHC" evidence="11">
    <location>
        <begin position="153"/>
        <end position="299"/>
    </location>
</feature>
<evidence type="ECO:0000256" key="5">
    <source>
        <dbReference type="ARBA" id="ARBA00023136"/>
    </source>
</evidence>
<keyword evidence="8 10" id="KW-0012">Acyltransferase</keyword>
<dbReference type="GO" id="GO:0006612">
    <property type="term" value="P:protein targeting to membrane"/>
    <property type="evidence" value="ECO:0007669"/>
    <property type="project" value="TreeGrafter"/>
</dbReference>
<dbReference type="PANTHER" id="PTHR22883:SF288">
    <property type="entry name" value="PALMITOYLTRANSFERASE SWF1"/>
    <property type="match status" value="1"/>
</dbReference>
<dbReference type="GO" id="GO:0005794">
    <property type="term" value="C:Golgi apparatus"/>
    <property type="evidence" value="ECO:0007669"/>
    <property type="project" value="TreeGrafter"/>
</dbReference>
<comment type="domain">
    <text evidence="10">The DHHC domain is required for palmitoyltransferase activity.</text>
</comment>
<keyword evidence="5 10" id="KW-0472">Membrane</keyword>
<dbReference type="OrthoDB" id="9909019at2759"/>
<evidence type="ECO:0000256" key="8">
    <source>
        <dbReference type="ARBA" id="ARBA00023315"/>
    </source>
</evidence>
<evidence type="ECO:0000256" key="3">
    <source>
        <dbReference type="ARBA" id="ARBA00022692"/>
    </source>
</evidence>
<evidence type="ECO:0000256" key="9">
    <source>
        <dbReference type="ARBA" id="ARBA00048048"/>
    </source>
</evidence>
<keyword evidence="3 10" id="KW-0812">Transmembrane</keyword>
<gene>
    <name evidence="12" type="ORF">BKA67DRAFT_578731</name>
</gene>
<name>A0A9P8UCS8_9PEZI</name>
<comment type="catalytic activity">
    <reaction evidence="9 10">
        <text>L-cysteinyl-[protein] + hexadecanoyl-CoA = S-hexadecanoyl-L-cysteinyl-[protein] + CoA</text>
        <dbReference type="Rhea" id="RHEA:36683"/>
        <dbReference type="Rhea" id="RHEA-COMP:10131"/>
        <dbReference type="Rhea" id="RHEA-COMP:11032"/>
        <dbReference type="ChEBI" id="CHEBI:29950"/>
        <dbReference type="ChEBI" id="CHEBI:57287"/>
        <dbReference type="ChEBI" id="CHEBI:57379"/>
        <dbReference type="ChEBI" id="CHEBI:74151"/>
        <dbReference type="EC" id="2.3.1.225"/>
    </reaction>
</comment>
<feature type="transmembrane region" description="Helical" evidence="10">
    <location>
        <begin position="200"/>
        <end position="224"/>
    </location>
</feature>
<dbReference type="GO" id="GO:0019706">
    <property type="term" value="F:protein-cysteine S-palmitoyltransferase activity"/>
    <property type="evidence" value="ECO:0007669"/>
    <property type="project" value="UniProtKB-EC"/>
</dbReference>
<dbReference type="GO" id="GO:0016020">
    <property type="term" value="C:membrane"/>
    <property type="evidence" value="ECO:0007669"/>
    <property type="project" value="UniProtKB-SubCell"/>
</dbReference>
<dbReference type="InterPro" id="IPR001594">
    <property type="entry name" value="Palmitoyltrfase_DHHC"/>
</dbReference>
<keyword evidence="6" id="KW-0564">Palmitate</keyword>
<reference evidence="12" key="1">
    <citation type="journal article" date="2021" name="Nat. Commun.">
        <title>Genetic determinants of endophytism in the Arabidopsis root mycobiome.</title>
        <authorList>
            <person name="Mesny F."/>
            <person name="Miyauchi S."/>
            <person name="Thiergart T."/>
            <person name="Pickel B."/>
            <person name="Atanasova L."/>
            <person name="Karlsson M."/>
            <person name="Huettel B."/>
            <person name="Barry K.W."/>
            <person name="Haridas S."/>
            <person name="Chen C."/>
            <person name="Bauer D."/>
            <person name="Andreopoulos W."/>
            <person name="Pangilinan J."/>
            <person name="LaButti K."/>
            <person name="Riley R."/>
            <person name="Lipzen A."/>
            <person name="Clum A."/>
            <person name="Drula E."/>
            <person name="Henrissat B."/>
            <person name="Kohler A."/>
            <person name="Grigoriev I.V."/>
            <person name="Martin F.M."/>
            <person name="Hacquard S."/>
        </authorList>
    </citation>
    <scope>NUCLEOTIDE SEQUENCE</scope>
    <source>
        <strain evidence="12">MPI-SDFR-AT-0073</strain>
    </source>
</reference>
<evidence type="ECO:0000313" key="12">
    <source>
        <dbReference type="EMBL" id="KAH6647839.1"/>
    </source>
</evidence>
<keyword evidence="2 10" id="KW-0808">Transferase</keyword>
<dbReference type="AlphaFoldDB" id="A0A9P8UCS8"/>
<organism evidence="12 13">
    <name type="scientific">Truncatella angustata</name>
    <dbReference type="NCBI Taxonomy" id="152316"/>
    <lineage>
        <taxon>Eukaryota</taxon>
        <taxon>Fungi</taxon>
        <taxon>Dikarya</taxon>
        <taxon>Ascomycota</taxon>
        <taxon>Pezizomycotina</taxon>
        <taxon>Sordariomycetes</taxon>
        <taxon>Xylariomycetidae</taxon>
        <taxon>Amphisphaeriales</taxon>
        <taxon>Sporocadaceae</taxon>
        <taxon>Truncatella</taxon>
    </lineage>
</organism>
<dbReference type="Pfam" id="PF01529">
    <property type="entry name" value="DHHC"/>
    <property type="match status" value="1"/>
</dbReference>
<keyword evidence="7" id="KW-0449">Lipoprotein</keyword>
<feature type="transmembrane region" description="Helical" evidence="10">
    <location>
        <begin position="7"/>
        <end position="26"/>
    </location>
</feature>
<dbReference type="EMBL" id="JAGPXC010000008">
    <property type="protein sequence ID" value="KAH6647839.1"/>
    <property type="molecule type" value="Genomic_DNA"/>
</dbReference>
<evidence type="ECO:0000256" key="1">
    <source>
        <dbReference type="ARBA" id="ARBA00004141"/>
    </source>
</evidence>
<evidence type="ECO:0000256" key="4">
    <source>
        <dbReference type="ARBA" id="ARBA00022989"/>
    </source>
</evidence>
<evidence type="ECO:0000259" key="11">
    <source>
        <dbReference type="Pfam" id="PF01529"/>
    </source>
</evidence>
<feature type="transmembrane region" description="Helical" evidence="10">
    <location>
        <begin position="267"/>
        <end position="287"/>
    </location>
</feature>
<proteinExistence type="inferred from homology"/>
<protein>
    <recommendedName>
        <fullName evidence="10">Palmitoyltransferase</fullName>
        <ecNumber evidence="10">2.3.1.225</ecNumber>
    </recommendedName>
</protein>
<comment type="similarity">
    <text evidence="10">Belongs to the DHHC palmitoyltransferase family.</text>
</comment>
<sequence length="422" mass="48187">MGSISQIALGVLAIAVAVFVIFFGRLPALRNTPIAWLHRFFVVHVPNGIVALDQRLTSGRATAAVGRFAHTFMYGRHPTVLIFFFLLLTVGEYMYLPGAWPRFSTPNQVFGAISIVLPYWFLYLAAYRDPGVITPATHSKYMSQYPYDFALFHPGQVCRTCNIIKPARSKHCSVCNRCVAKMDHHCVFINTCVGYENQGYFVLLLLTTAWLTTYCAILGTGLIAENIQARHPGWRFWKPARFTWHDYLVLLTFGIQDDVGMGSVTMLAMLTSPLVWGLLGYHLYLIYCGTTTNESMKWQDWQYEMDDGFAFKRSLPRDRVKDLRWEPAWTRWPVESMQVLVRTDDGSPPEADGATPGVGEWERVWHLRDVENLYDLGFWDNLLDVLIPGYSFRDEVVTDEERGRRSKKPKETRASAVVDVIT</sequence>
<dbReference type="RefSeq" id="XP_045954351.1">
    <property type="nucleotide sequence ID" value="XM_046103715.1"/>
</dbReference>
<comment type="caution">
    <text evidence="12">The sequence shown here is derived from an EMBL/GenBank/DDBJ whole genome shotgun (WGS) entry which is preliminary data.</text>
</comment>
<dbReference type="PANTHER" id="PTHR22883">
    <property type="entry name" value="ZINC FINGER DHHC DOMAIN CONTAINING PROTEIN"/>
    <property type="match status" value="1"/>
</dbReference>
<dbReference type="Proteomes" id="UP000758603">
    <property type="component" value="Unassembled WGS sequence"/>
</dbReference>
<evidence type="ECO:0000256" key="6">
    <source>
        <dbReference type="ARBA" id="ARBA00023139"/>
    </source>
</evidence>
<evidence type="ECO:0000313" key="13">
    <source>
        <dbReference type="Proteomes" id="UP000758603"/>
    </source>
</evidence>
<comment type="subcellular location">
    <subcellularLocation>
        <location evidence="1">Membrane</location>
        <topology evidence="1">Multi-pass membrane protein</topology>
    </subcellularLocation>
</comment>
<feature type="transmembrane region" description="Helical" evidence="10">
    <location>
        <begin position="78"/>
        <end position="96"/>
    </location>
</feature>
<feature type="transmembrane region" description="Helical" evidence="10">
    <location>
        <begin position="108"/>
        <end position="126"/>
    </location>
</feature>